<dbReference type="PANTHER" id="PTHR30250">
    <property type="entry name" value="PST FAMILY PREDICTED COLANIC ACID TRANSPORTER"/>
    <property type="match status" value="1"/>
</dbReference>
<accession>A0A4Y8AG33</accession>
<evidence type="ECO:0000256" key="2">
    <source>
        <dbReference type="ARBA" id="ARBA00022475"/>
    </source>
</evidence>
<gene>
    <name evidence="8" type="ORF">E2R65_07000</name>
    <name evidence="7" type="ORF">GGR35_001226</name>
</gene>
<keyword evidence="2" id="KW-1003">Cell membrane</keyword>
<feature type="transmembrane region" description="Helical" evidence="6">
    <location>
        <begin position="43"/>
        <end position="66"/>
    </location>
</feature>
<keyword evidence="3 6" id="KW-0812">Transmembrane</keyword>
<feature type="transmembrane region" description="Helical" evidence="6">
    <location>
        <begin position="220"/>
        <end position="244"/>
    </location>
</feature>
<evidence type="ECO:0000313" key="7">
    <source>
        <dbReference type="EMBL" id="MBB3968634.1"/>
    </source>
</evidence>
<feature type="transmembrane region" description="Helical" evidence="6">
    <location>
        <begin position="328"/>
        <end position="350"/>
    </location>
</feature>
<comment type="subcellular location">
    <subcellularLocation>
        <location evidence="1">Cell membrane</location>
        <topology evidence="1">Multi-pass membrane protein</topology>
    </subcellularLocation>
</comment>
<dbReference type="EMBL" id="SNQG01000002">
    <property type="protein sequence ID" value="TEW67728.1"/>
    <property type="molecule type" value="Genomic_DNA"/>
</dbReference>
<evidence type="ECO:0000256" key="1">
    <source>
        <dbReference type="ARBA" id="ARBA00004651"/>
    </source>
</evidence>
<dbReference type="Proteomes" id="UP000583101">
    <property type="component" value="Unassembled WGS sequence"/>
</dbReference>
<dbReference type="Pfam" id="PF13440">
    <property type="entry name" value="Polysacc_synt_3"/>
    <property type="match status" value="1"/>
</dbReference>
<dbReference type="EMBL" id="JACIEG010000002">
    <property type="protein sequence ID" value="MBB3968634.1"/>
    <property type="molecule type" value="Genomic_DNA"/>
</dbReference>
<evidence type="ECO:0000256" key="5">
    <source>
        <dbReference type="ARBA" id="ARBA00023136"/>
    </source>
</evidence>
<reference evidence="7 10" key="3">
    <citation type="submission" date="2020-08" db="EMBL/GenBank/DDBJ databases">
        <title>Genomic Encyclopedia of Type Strains, Phase IV (KMG-IV): sequencing the most valuable type-strain genomes for metagenomic binning, comparative biology and taxonomic classification.</title>
        <authorList>
            <person name="Goeker M."/>
        </authorList>
    </citation>
    <scope>NUCLEOTIDE SEQUENCE [LARGE SCALE GENOMIC DNA]</scope>
    <source>
        <strain evidence="7 10">DSM 100995</strain>
    </source>
</reference>
<evidence type="ECO:0000313" key="9">
    <source>
        <dbReference type="Proteomes" id="UP000297248"/>
    </source>
</evidence>
<feature type="transmembrane region" description="Helical" evidence="6">
    <location>
        <begin position="87"/>
        <end position="109"/>
    </location>
</feature>
<sequence>MLAKFKDNNFFKTMLHYAASQLVGNMFRLISGFLTVRLIEPQIYGIFTGYGVYLGYILLGPLGLSNGLSRELPYEMGRGNDAYAGKLANSVFVVMTILGAIAASAFIIWGSVEAYHHHRDAAIVLFTYSVSAALVLMNKHFLPVLYRTNKDFKKESKINIAVSIANVVTVVMVWYWGLMGLCVRGIILIVFETSLLNYFKPYKLKFEWNKEDLKKLFKTGLPIFFVGQVNPQWTNIMNTLLFSFGGALNFGYFALCSITQATIGIIPNAFSQVLYPKMSRMYGEGKSLKTIYYSFRKAAYLQSVFIFGIAVIGTFIIPWVIPPLLPKYVNGIAAAQWMMFVPAVQSLSLMNNLFNVAKKQTWYFLSLIAGAIGGTIYILIRLKLGTFNLVFFPQGLIVGAIIQQGMCMFAINKLVHLPEFSNERAG</sequence>
<name>A0A4Y8AG33_9SPHI</name>
<evidence type="ECO:0000313" key="8">
    <source>
        <dbReference type="EMBL" id="TEW67728.1"/>
    </source>
</evidence>
<keyword evidence="4 6" id="KW-1133">Transmembrane helix</keyword>
<feature type="transmembrane region" description="Helical" evidence="6">
    <location>
        <begin position="121"/>
        <end position="137"/>
    </location>
</feature>
<evidence type="ECO:0000256" key="6">
    <source>
        <dbReference type="SAM" id="Phobius"/>
    </source>
</evidence>
<keyword evidence="5 6" id="KW-0472">Membrane</keyword>
<keyword evidence="10" id="KW-1185">Reference proteome</keyword>
<dbReference type="OrthoDB" id="1420880at2"/>
<dbReference type="RefSeq" id="WP_134335764.1">
    <property type="nucleotide sequence ID" value="NZ_BMCZ01000004.1"/>
</dbReference>
<evidence type="ECO:0000256" key="4">
    <source>
        <dbReference type="ARBA" id="ARBA00022989"/>
    </source>
</evidence>
<feature type="transmembrane region" description="Helical" evidence="6">
    <location>
        <begin position="362"/>
        <end position="380"/>
    </location>
</feature>
<dbReference type="Proteomes" id="UP000297248">
    <property type="component" value="Unassembled WGS sequence"/>
</dbReference>
<protein>
    <submittedName>
        <fullName evidence="7">O-antigen/teichoic acid export membrane protein</fullName>
    </submittedName>
</protein>
<evidence type="ECO:0000256" key="3">
    <source>
        <dbReference type="ARBA" id="ARBA00022692"/>
    </source>
</evidence>
<proteinExistence type="predicted"/>
<evidence type="ECO:0000313" key="10">
    <source>
        <dbReference type="Proteomes" id="UP000583101"/>
    </source>
</evidence>
<dbReference type="PANTHER" id="PTHR30250:SF11">
    <property type="entry name" value="O-ANTIGEN TRANSPORTER-RELATED"/>
    <property type="match status" value="1"/>
</dbReference>
<feature type="transmembrane region" description="Helical" evidence="6">
    <location>
        <begin position="392"/>
        <end position="411"/>
    </location>
</feature>
<reference evidence="8 9" key="1">
    <citation type="journal article" date="2016" name="Int. J. Syst. Evol. Microbiol.">
        <title>Proposal of Mucilaginibacter phyllosphaerae sp. nov. isolated from the phyllosphere of Galium album.</title>
        <authorList>
            <person name="Aydogan E.L."/>
            <person name="Busse H.J."/>
            <person name="Moser G."/>
            <person name="Muller C."/>
            <person name="Kampfer P."/>
            <person name="Glaeser S.P."/>
        </authorList>
    </citation>
    <scope>NUCLEOTIDE SEQUENCE [LARGE SCALE GENOMIC DNA]</scope>
    <source>
        <strain evidence="8 9">PP-F2FG21</strain>
    </source>
</reference>
<organism evidence="8 9">
    <name type="scientific">Mucilaginibacter phyllosphaerae</name>
    <dbReference type="NCBI Taxonomy" id="1812349"/>
    <lineage>
        <taxon>Bacteria</taxon>
        <taxon>Pseudomonadati</taxon>
        <taxon>Bacteroidota</taxon>
        <taxon>Sphingobacteriia</taxon>
        <taxon>Sphingobacteriales</taxon>
        <taxon>Sphingobacteriaceae</taxon>
        <taxon>Mucilaginibacter</taxon>
    </lineage>
</organism>
<comment type="caution">
    <text evidence="8">The sequence shown here is derived from an EMBL/GenBank/DDBJ whole genome shotgun (WGS) entry which is preliminary data.</text>
</comment>
<feature type="transmembrane region" description="Helical" evidence="6">
    <location>
        <begin position="299"/>
        <end position="322"/>
    </location>
</feature>
<dbReference type="InterPro" id="IPR050833">
    <property type="entry name" value="Poly_Biosynth_Transport"/>
</dbReference>
<dbReference type="GO" id="GO:0005886">
    <property type="term" value="C:plasma membrane"/>
    <property type="evidence" value="ECO:0007669"/>
    <property type="project" value="UniProtKB-SubCell"/>
</dbReference>
<reference evidence="8" key="2">
    <citation type="submission" date="2019-03" db="EMBL/GenBank/DDBJ databases">
        <authorList>
            <person name="Yan Y.-Q."/>
            <person name="Du Z.-J."/>
        </authorList>
    </citation>
    <scope>NUCLEOTIDE SEQUENCE</scope>
    <source>
        <strain evidence="8">PP-F2FG21</strain>
    </source>
</reference>
<dbReference type="AlphaFoldDB" id="A0A4Y8AG33"/>